<dbReference type="EMBL" id="CABVLU010000003">
    <property type="protein sequence ID" value="VVT54654.1"/>
    <property type="molecule type" value="Genomic_DNA"/>
</dbReference>
<evidence type="ECO:0000256" key="1">
    <source>
        <dbReference type="ARBA" id="ARBA00004141"/>
    </source>
</evidence>
<evidence type="ECO:0008006" key="9">
    <source>
        <dbReference type="Google" id="ProtNLM"/>
    </source>
</evidence>
<dbReference type="SUPFAM" id="SSF103473">
    <property type="entry name" value="MFS general substrate transporter"/>
    <property type="match status" value="1"/>
</dbReference>
<feature type="transmembrane region" description="Helical" evidence="6">
    <location>
        <begin position="291"/>
        <end position="310"/>
    </location>
</feature>
<organism evidence="7 8">
    <name type="scientific">Magnusiomyces paraingens</name>
    <dbReference type="NCBI Taxonomy" id="2606893"/>
    <lineage>
        <taxon>Eukaryota</taxon>
        <taxon>Fungi</taxon>
        <taxon>Dikarya</taxon>
        <taxon>Ascomycota</taxon>
        <taxon>Saccharomycotina</taxon>
        <taxon>Dipodascomycetes</taxon>
        <taxon>Dipodascales</taxon>
        <taxon>Dipodascaceae</taxon>
        <taxon>Magnusiomyces</taxon>
    </lineage>
</organism>
<dbReference type="InterPro" id="IPR036259">
    <property type="entry name" value="MFS_trans_sf"/>
</dbReference>
<dbReference type="PANTHER" id="PTHR23502">
    <property type="entry name" value="MAJOR FACILITATOR SUPERFAMILY"/>
    <property type="match status" value="1"/>
</dbReference>
<feature type="transmembrane region" description="Helical" evidence="6">
    <location>
        <begin position="114"/>
        <end position="133"/>
    </location>
</feature>
<feature type="transmembrane region" description="Helical" evidence="6">
    <location>
        <begin position="476"/>
        <end position="498"/>
    </location>
</feature>
<feature type="transmembrane region" description="Helical" evidence="6">
    <location>
        <begin position="600"/>
        <end position="621"/>
    </location>
</feature>
<evidence type="ECO:0000256" key="2">
    <source>
        <dbReference type="ARBA" id="ARBA00022692"/>
    </source>
</evidence>
<feature type="transmembrane region" description="Helical" evidence="6">
    <location>
        <begin position="239"/>
        <end position="264"/>
    </location>
</feature>
<dbReference type="Proteomes" id="UP000398389">
    <property type="component" value="Unassembled WGS sequence"/>
</dbReference>
<feature type="transmembrane region" description="Helical" evidence="6">
    <location>
        <begin position="207"/>
        <end position="227"/>
    </location>
</feature>
<feature type="transmembrane region" description="Helical" evidence="6">
    <location>
        <begin position="183"/>
        <end position="201"/>
    </location>
</feature>
<comment type="subcellular location">
    <subcellularLocation>
        <location evidence="1">Membrane</location>
        <topology evidence="1">Multi-pass membrane protein</topology>
    </subcellularLocation>
</comment>
<feature type="compositionally biased region" description="Low complexity" evidence="5">
    <location>
        <begin position="26"/>
        <end position="50"/>
    </location>
</feature>
<accession>A0A5E8BVB0</accession>
<dbReference type="GO" id="GO:0005886">
    <property type="term" value="C:plasma membrane"/>
    <property type="evidence" value="ECO:0007669"/>
    <property type="project" value="TreeGrafter"/>
</dbReference>
<dbReference type="GO" id="GO:0022857">
    <property type="term" value="F:transmembrane transporter activity"/>
    <property type="evidence" value="ECO:0007669"/>
    <property type="project" value="InterPro"/>
</dbReference>
<dbReference type="OrthoDB" id="5215911at2759"/>
<evidence type="ECO:0000313" key="8">
    <source>
        <dbReference type="Proteomes" id="UP000398389"/>
    </source>
</evidence>
<feature type="compositionally biased region" description="Low complexity" evidence="5">
    <location>
        <begin position="1"/>
        <end position="12"/>
    </location>
</feature>
<gene>
    <name evidence="7" type="ORF">SAPINGB_P004184</name>
</gene>
<feature type="transmembrane region" description="Helical" evidence="6">
    <location>
        <begin position="661"/>
        <end position="683"/>
    </location>
</feature>
<protein>
    <recommendedName>
        <fullName evidence="9">Major facilitator superfamily (MFS) profile domain-containing protein</fullName>
    </recommendedName>
</protein>
<keyword evidence="3 6" id="KW-1133">Transmembrane helix</keyword>
<feature type="region of interest" description="Disordered" evidence="5">
    <location>
        <begin position="1"/>
        <end position="60"/>
    </location>
</feature>
<dbReference type="GO" id="GO:0000324">
    <property type="term" value="C:fungal-type vacuole"/>
    <property type="evidence" value="ECO:0007669"/>
    <property type="project" value="TreeGrafter"/>
</dbReference>
<feature type="transmembrane region" description="Helical" evidence="6">
    <location>
        <begin position="427"/>
        <end position="448"/>
    </location>
</feature>
<keyword evidence="8" id="KW-1185">Reference proteome</keyword>
<evidence type="ECO:0000256" key="4">
    <source>
        <dbReference type="ARBA" id="ARBA00023136"/>
    </source>
</evidence>
<feature type="transmembrane region" description="Helical" evidence="6">
    <location>
        <begin position="633"/>
        <end position="655"/>
    </location>
</feature>
<proteinExistence type="predicted"/>
<evidence type="ECO:0000256" key="3">
    <source>
        <dbReference type="ARBA" id="ARBA00022989"/>
    </source>
</evidence>
<dbReference type="PANTHER" id="PTHR23502:SF34">
    <property type="entry name" value="PROTEIN HOL1"/>
    <property type="match status" value="1"/>
</dbReference>
<dbReference type="RefSeq" id="XP_031854790.1">
    <property type="nucleotide sequence ID" value="XM_031998899.1"/>
</dbReference>
<dbReference type="Gene3D" id="1.20.1250.20">
    <property type="entry name" value="MFS general substrate transporter like domains"/>
    <property type="match status" value="2"/>
</dbReference>
<feature type="transmembrane region" description="Helical" evidence="6">
    <location>
        <begin position="153"/>
        <end position="171"/>
    </location>
</feature>
<dbReference type="AlphaFoldDB" id="A0A5E8BVB0"/>
<name>A0A5E8BVB0_9ASCO</name>
<keyword evidence="2 6" id="KW-0812">Transmembrane</keyword>
<evidence type="ECO:0000256" key="6">
    <source>
        <dbReference type="SAM" id="Phobius"/>
    </source>
</evidence>
<sequence>MTGSASIKSIYSSDDDIEPQNTHYYSANSSSSSLASSTNNNSNDNDNINNPSKDDVENDDEEVPGTLYYIAETECTTLPDGSDMALKRRGDVVLSPQPSDSPNDPLNWSFARKAWHLAIIMMFTGFTAAISNITAGAQELMNAEIGEYMGDIMTYANGILFVGIGLMTYLLSPSAFLYGRRMAYLICITLGIAGSVLFGKLSGSVDAFWSQLLVGAAMGAAEAQVQLSVTDIFFLHQQGLAVSLYVLTTALGTYLGPLIAGFIVDGSDAEQERLGKSPIALRRYVSGWRWIGWWAMAVALALFLLMTLCLEETYFDRKKYYNRAAKLFPSEGNSDVTLVEDKTNTKCTTKSVRNSLEDSDLMPAVLEEGSNIPRSNTSDSIVSQTPVVRTGLMGADEPPNKYFTRIAPITPASNLLGFGFQQYIRRLFLTLRVLLFPPVIYAGIQWGAQNSWLSFYLNTMADVWSQPPYNYSSGQIGLMNLPCIIGALLGCSYGGILSDKFVNYVRRKNIAKIEKMERRIQEMGGLHQDRTGSSGSILSAALDRFRNKRVQRFMENRRRRVILEPETRLWMLVPTAIISPLGMFLFGIGTVRHWPWTVSYMGLLFIGFGWGCAGDLSMSYLMDAYPQMVLEGMVGVSLVNNGIAAIFTFFCQKWVDNEGNYKTYLALGSLNLFFFLLTFPMIIKGKWCRKMTSKMYKDFIKIRDGQN</sequence>
<dbReference type="Pfam" id="PF07690">
    <property type="entry name" value="MFS_1"/>
    <property type="match status" value="1"/>
</dbReference>
<keyword evidence="4 6" id="KW-0472">Membrane</keyword>
<reference evidence="7 8" key="1">
    <citation type="submission" date="2019-09" db="EMBL/GenBank/DDBJ databases">
        <authorList>
            <person name="Brejova B."/>
        </authorList>
    </citation>
    <scope>NUCLEOTIDE SEQUENCE [LARGE SCALE GENOMIC DNA]</scope>
</reference>
<feature type="transmembrane region" description="Helical" evidence="6">
    <location>
        <begin position="569"/>
        <end position="588"/>
    </location>
</feature>
<dbReference type="InterPro" id="IPR011701">
    <property type="entry name" value="MFS"/>
</dbReference>
<evidence type="ECO:0000313" key="7">
    <source>
        <dbReference type="EMBL" id="VVT54654.1"/>
    </source>
</evidence>
<evidence type="ECO:0000256" key="5">
    <source>
        <dbReference type="SAM" id="MobiDB-lite"/>
    </source>
</evidence>
<dbReference type="GeneID" id="43582999"/>